<dbReference type="CDD" id="cd00090">
    <property type="entry name" value="HTH_ARSR"/>
    <property type="match status" value="1"/>
</dbReference>
<evidence type="ECO:0000256" key="1">
    <source>
        <dbReference type="ARBA" id="ARBA00023015"/>
    </source>
</evidence>
<dbReference type="InterPro" id="IPR036388">
    <property type="entry name" value="WH-like_DNA-bd_sf"/>
</dbReference>
<dbReference type="GO" id="GO:0003677">
    <property type="term" value="F:DNA binding"/>
    <property type="evidence" value="ECO:0007669"/>
    <property type="project" value="UniProtKB-KW"/>
</dbReference>
<dbReference type="GO" id="GO:0006950">
    <property type="term" value="P:response to stress"/>
    <property type="evidence" value="ECO:0007669"/>
    <property type="project" value="TreeGrafter"/>
</dbReference>
<evidence type="ECO:0000259" key="4">
    <source>
        <dbReference type="PROSITE" id="PS50995"/>
    </source>
</evidence>
<comment type="caution">
    <text evidence="5">The sequence shown here is derived from an EMBL/GenBank/DDBJ whole genome shotgun (WGS) entry which is preliminary data.</text>
</comment>
<name>K2JI57_9GAMM</name>
<evidence type="ECO:0000256" key="3">
    <source>
        <dbReference type="ARBA" id="ARBA00023163"/>
    </source>
</evidence>
<dbReference type="PANTHER" id="PTHR33164:SF64">
    <property type="entry name" value="TRANSCRIPTIONAL REGULATOR SLYA"/>
    <property type="match status" value="1"/>
</dbReference>
<evidence type="ECO:0000313" key="6">
    <source>
        <dbReference type="Proteomes" id="UP000006755"/>
    </source>
</evidence>
<dbReference type="eggNOG" id="COG1846">
    <property type="taxonomic scope" value="Bacteria"/>
</dbReference>
<reference evidence="5 6" key="1">
    <citation type="journal article" date="2012" name="J. Bacteriol.">
        <title>Genome Sequence of Gallaecimonas xiamenensis Type Strain 3-C-1.</title>
        <authorList>
            <person name="Lai Q."/>
            <person name="Wang L."/>
            <person name="Wang W."/>
            <person name="Shao Z."/>
        </authorList>
    </citation>
    <scope>NUCLEOTIDE SEQUENCE [LARGE SCALE GENOMIC DNA]</scope>
    <source>
        <strain evidence="5 6">3-C-1</strain>
    </source>
</reference>
<dbReference type="STRING" id="745411.B3C1_08446"/>
<dbReference type="AlphaFoldDB" id="K2JI57"/>
<dbReference type="SUPFAM" id="SSF46785">
    <property type="entry name" value="Winged helix' DNA-binding domain"/>
    <property type="match status" value="1"/>
</dbReference>
<dbReference type="RefSeq" id="WP_008484199.1">
    <property type="nucleotide sequence ID" value="NZ_AMRI01000010.1"/>
</dbReference>
<dbReference type="PRINTS" id="PR00598">
    <property type="entry name" value="HTHMARR"/>
</dbReference>
<evidence type="ECO:0000256" key="2">
    <source>
        <dbReference type="ARBA" id="ARBA00023125"/>
    </source>
</evidence>
<protein>
    <submittedName>
        <fullName evidence="5">Transcriptional regulator SlyA</fullName>
    </submittedName>
</protein>
<dbReference type="Pfam" id="PF12802">
    <property type="entry name" value="MarR_2"/>
    <property type="match status" value="1"/>
</dbReference>
<keyword evidence="3" id="KW-0804">Transcription</keyword>
<dbReference type="SMART" id="SM00347">
    <property type="entry name" value="HTH_MARR"/>
    <property type="match status" value="1"/>
</dbReference>
<dbReference type="Proteomes" id="UP000006755">
    <property type="component" value="Unassembled WGS sequence"/>
</dbReference>
<proteinExistence type="predicted"/>
<dbReference type="PANTHER" id="PTHR33164">
    <property type="entry name" value="TRANSCRIPTIONAL REGULATOR, MARR FAMILY"/>
    <property type="match status" value="1"/>
</dbReference>
<gene>
    <name evidence="5" type="ORF">B3C1_08446</name>
</gene>
<evidence type="ECO:0000313" key="5">
    <source>
        <dbReference type="EMBL" id="EKE74903.1"/>
    </source>
</evidence>
<dbReference type="InterPro" id="IPR011991">
    <property type="entry name" value="ArsR-like_HTH"/>
</dbReference>
<dbReference type="PROSITE" id="PS50995">
    <property type="entry name" value="HTH_MARR_2"/>
    <property type="match status" value="1"/>
</dbReference>
<sequence>MESNLGWLLSRAAFSWRAAVDKYMAELGLTQTRWIALLHLQRMGEGCTQSALAANIGVEQPSLLRTLNQLEEAGLVERRPSPADARCRTLWFTPKGLELIQEVAALAAKGRQDLLEGLSSQQRQTLHEVLETVISNAQSVLAMEKK</sequence>
<dbReference type="Gene3D" id="1.10.10.10">
    <property type="entry name" value="Winged helix-like DNA-binding domain superfamily/Winged helix DNA-binding domain"/>
    <property type="match status" value="1"/>
</dbReference>
<dbReference type="GO" id="GO:0003700">
    <property type="term" value="F:DNA-binding transcription factor activity"/>
    <property type="evidence" value="ECO:0007669"/>
    <property type="project" value="InterPro"/>
</dbReference>
<keyword evidence="6" id="KW-1185">Reference proteome</keyword>
<keyword evidence="1" id="KW-0805">Transcription regulation</keyword>
<accession>K2JI57</accession>
<organism evidence="5 6">
    <name type="scientific">Gallaecimonas xiamenensis 3-C-1</name>
    <dbReference type="NCBI Taxonomy" id="745411"/>
    <lineage>
        <taxon>Bacteria</taxon>
        <taxon>Pseudomonadati</taxon>
        <taxon>Pseudomonadota</taxon>
        <taxon>Gammaproteobacteria</taxon>
        <taxon>Enterobacterales</taxon>
        <taxon>Gallaecimonadaceae</taxon>
        <taxon>Gallaecimonas</taxon>
    </lineage>
</organism>
<dbReference type="OrthoDB" id="5296557at2"/>
<feature type="domain" description="HTH marR-type" evidence="4">
    <location>
        <begin position="2"/>
        <end position="135"/>
    </location>
</feature>
<dbReference type="InterPro" id="IPR000835">
    <property type="entry name" value="HTH_MarR-typ"/>
</dbReference>
<dbReference type="InterPro" id="IPR039422">
    <property type="entry name" value="MarR/SlyA-like"/>
</dbReference>
<dbReference type="EMBL" id="AMRI01000010">
    <property type="protein sequence ID" value="EKE74903.1"/>
    <property type="molecule type" value="Genomic_DNA"/>
</dbReference>
<keyword evidence="2" id="KW-0238">DNA-binding</keyword>
<dbReference type="InterPro" id="IPR036390">
    <property type="entry name" value="WH_DNA-bd_sf"/>
</dbReference>